<reference evidence="2 3" key="1">
    <citation type="submission" date="2020-08" db="EMBL/GenBank/DDBJ databases">
        <title>Genomic Encyclopedia of Type Strains, Phase IV (KMG-IV): sequencing the most valuable type-strain genomes for metagenomic binning, comparative biology and taxonomic classification.</title>
        <authorList>
            <person name="Goeker M."/>
        </authorList>
    </citation>
    <scope>NUCLEOTIDE SEQUENCE [LARGE SCALE GENOMIC DNA]</scope>
    <source>
        <strain evidence="2 3">DSM 101465</strain>
    </source>
</reference>
<gene>
    <name evidence="2" type="ORF">HNQ73_000461</name>
</gene>
<dbReference type="InterPro" id="IPR038695">
    <property type="entry name" value="Saro_0823-like_sf"/>
</dbReference>
<dbReference type="Pfam" id="PF02643">
    <property type="entry name" value="DUF192"/>
    <property type="match status" value="1"/>
</dbReference>
<dbReference type="Proteomes" id="UP000588017">
    <property type="component" value="Unassembled WGS sequence"/>
</dbReference>
<feature type="chain" id="PRO_5032641488" description="DUF192 domain-containing protein" evidence="1">
    <location>
        <begin position="35"/>
        <end position="163"/>
    </location>
</feature>
<dbReference type="PANTHER" id="PTHR37953:SF1">
    <property type="entry name" value="UPF0127 PROTEIN MJ1496"/>
    <property type="match status" value="1"/>
</dbReference>
<keyword evidence="1" id="KW-0732">Signal</keyword>
<evidence type="ECO:0008006" key="4">
    <source>
        <dbReference type="Google" id="ProtNLM"/>
    </source>
</evidence>
<organism evidence="2 3">
    <name type="scientific">Chelatococcus composti</name>
    <dbReference type="NCBI Taxonomy" id="1743235"/>
    <lineage>
        <taxon>Bacteria</taxon>
        <taxon>Pseudomonadati</taxon>
        <taxon>Pseudomonadota</taxon>
        <taxon>Alphaproteobacteria</taxon>
        <taxon>Hyphomicrobiales</taxon>
        <taxon>Chelatococcaceae</taxon>
        <taxon>Chelatococcus</taxon>
    </lineage>
</organism>
<sequence length="163" mass="17635">MRPRPTEAGVTVSRWLRSRLGLAAVLALSWAATAAAQSLETLTIHTASGAHSFAVEVARTPEERATGLMHRRFLPADRGMLFDFGETAPVAMWMKNTYISLDMLFIRADGTIARIAQRTEPLSTRIVPSGEPVLSVLELNAGTAARIGAKPGDKVEHPLFSGR</sequence>
<dbReference type="PANTHER" id="PTHR37953">
    <property type="entry name" value="UPF0127 PROTEIN MJ1496"/>
    <property type="match status" value="1"/>
</dbReference>
<protein>
    <recommendedName>
        <fullName evidence="4">DUF192 domain-containing protein</fullName>
    </recommendedName>
</protein>
<feature type="signal peptide" evidence="1">
    <location>
        <begin position="1"/>
        <end position="34"/>
    </location>
</feature>
<dbReference type="InterPro" id="IPR003795">
    <property type="entry name" value="DUF192"/>
</dbReference>
<dbReference type="AlphaFoldDB" id="A0A841KBK4"/>
<dbReference type="Gene3D" id="2.60.120.1140">
    <property type="entry name" value="Protein of unknown function DUF192"/>
    <property type="match status" value="1"/>
</dbReference>
<proteinExistence type="predicted"/>
<accession>A0A841KBK4</accession>
<evidence type="ECO:0000313" key="3">
    <source>
        <dbReference type="Proteomes" id="UP000588017"/>
    </source>
</evidence>
<keyword evidence="3" id="KW-1185">Reference proteome</keyword>
<dbReference type="RefSeq" id="WP_183331822.1">
    <property type="nucleotide sequence ID" value="NZ_BMHX01000001.1"/>
</dbReference>
<evidence type="ECO:0000313" key="2">
    <source>
        <dbReference type="EMBL" id="MBB6166853.1"/>
    </source>
</evidence>
<name>A0A841KBK4_9HYPH</name>
<comment type="caution">
    <text evidence="2">The sequence shown here is derived from an EMBL/GenBank/DDBJ whole genome shotgun (WGS) entry which is preliminary data.</text>
</comment>
<dbReference type="EMBL" id="JACHEH010000001">
    <property type="protein sequence ID" value="MBB6166853.1"/>
    <property type="molecule type" value="Genomic_DNA"/>
</dbReference>
<evidence type="ECO:0000256" key="1">
    <source>
        <dbReference type="SAM" id="SignalP"/>
    </source>
</evidence>